<feature type="binding site" evidence="5">
    <location>
        <position position="97"/>
    </location>
    <ligand>
        <name>Fe cation</name>
        <dbReference type="ChEBI" id="CHEBI:24875"/>
        <label>1</label>
    </ligand>
</feature>
<evidence type="ECO:0000256" key="1">
    <source>
        <dbReference type="ARBA" id="ARBA00007513"/>
    </source>
</evidence>
<dbReference type="InterPro" id="IPR008331">
    <property type="entry name" value="Ferritin_DPS_dom"/>
</dbReference>
<feature type="chain" id="PRO_5042214333" description="Ferritin" evidence="7">
    <location>
        <begin position="24"/>
        <end position="232"/>
    </location>
</feature>
<feature type="domain" description="Ferritin-like diiron" evidence="8">
    <location>
        <begin position="42"/>
        <end position="215"/>
    </location>
</feature>
<dbReference type="EMBL" id="JAHWGI010000979">
    <property type="protein sequence ID" value="KAK3919493.1"/>
    <property type="molecule type" value="Genomic_DNA"/>
</dbReference>
<feature type="binding site" evidence="5">
    <location>
        <position position="94"/>
    </location>
    <ligand>
        <name>Fe cation</name>
        <dbReference type="ChEBI" id="CHEBI:24875"/>
        <label>1</label>
    </ligand>
</feature>
<reference evidence="9" key="2">
    <citation type="journal article" date="2023" name="BMC Genomics">
        <title>Pest status, molecular evolution, and epigenetic factors derived from the genome assembly of Frankliniella fusca, a thysanopteran phytovirus vector.</title>
        <authorList>
            <person name="Catto M.A."/>
            <person name="Labadie P.E."/>
            <person name="Jacobson A.L."/>
            <person name="Kennedy G.G."/>
            <person name="Srinivasan R."/>
            <person name="Hunt B.G."/>
        </authorList>
    </citation>
    <scope>NUCLEOTIDE SEQUENCE</scope>
    <source>
        <strain evidence="9">PL_HMW_Pooled</strain>
    </source>
</reference>
<dbReference type="CDD" id="cd01056">
    <property type="entry name" value="Euk_Ferritin"/>
    <property type="match status" value="1"/>
</dbReference>
<dbReference type="GO" id="GO:0006826">
    <property type="term" value="P:iron ion transport"/>
    <property type="evidence" value="ECO:0007669"/>
    <property type="project" value="InterPro"/>
</dbReference>
<keyword evidence="2 6" id="KW-0409">Iron storage</keyword>
<keyword evidence="7" id="KW-0732">Signal</keyword>
<dbReference type="GO" id="GO:0006879">
    <property type="term" value="P:intracellular iron ion homeostasis"/>
    <property type="evidence" value="ECO:0007669"/>
    <property type="project" value="UniProtKB-KW"/>
</dbReference>
<dbReference type="InterPro" id="IPR001519">
    <property type="entry name" value="Ferritin"/>
</dbReference>
<accession>A0AAE1HE85</accession>
<dbReference type="Pfam" id="PF00210">
    <property type="entry name" value="Ferritin"/>
    <property type="match status" value="1"/>
</dbReference>
<gene>
    <name evidence="9" type="ORF">KUF71_008620</name>
</gene>
<evidence type="ECO:0000259" key="8">
    <source>
        <dbReference type="PROSITE" id="PS50905"/>
    </source>
</evidence>
<dbReference type="InterPro" id="IPR012347">
    <property type="entry name" value="Ferritin-like"/>
</dbReference>
<comment type="catalytic activity">
    <reaction evidence="6">
        <text>4 Fe(2+) + O2 + 4 H(+) = 4 Fe(3+) + 2 H2O</text>
        <dbReference type="Rhea" id="RHEA:11148"/>
        <dbReference type="ChEBI" id="CHEBI:15377"/>
        <dbReference type="ChEBI" id="CHEBI:15378"/>
        <dbReference type="ChEBI" id="CHEBI:15379"/>
        <dbReference type="ChEBI" id="CHEBI:29033"/>
        <dbReference type="ChEBI" id="CHEBI:29034"/>
        <dbReference type="EC" id="1.16.3.1"/>
    </reaction>
</comment>
<feature type="binding site" evidence="5">
    <location>
        <position position="59"/>
    </location>
    <ligand>
        <name>Fe cation</name>
        <dbReference type="ChEBI" id="CHEBI:24875"/>
        <label>1</label>
    </ligand>
</feature>
<comment type="function">
    <text evidence="6">Stores iron in a soluble, non-toxic, readily available form. Important for iron homeostasis. Iron is taken up in the ferrous form and deposited as ferric hydroxides after oxidation.</text>
</comment>
<dbReference type="EC" id="1.16.3.1" evidence="6"/>
<dbReference type="GO" id="GO:0004322">
    <property type="term" value="F:ferroxidase activity"/>
    <property type="evidence" value="ECO:0007669"/>
    <property type="project" value="UniProtKB-EC"/>
</dbReference>
<dbReference type="PANTHER" id="PTHR11431">
    <property type="entry name" value="FERRITIN"/>
    <property type="match status" value="1"/>
</dbReference>
<dbReference type="InterPro" id="IPR009078">
    <property type="entry name" value="Ferritin-like_SF"/>
</dbReference>
<feature type="binding site" evidence="5">
    <location>
        <position position="197"/>
    </location>
    <ligand>
        <name>Fe cation</name>
        <dbReference type="ChEBI" id="CHEBI:24875"/>
        <label>1</label>
    </ligand>
</feature>
<comment type="similarity">
    <text evidence="1 6">Belongs to the ferritin family.</text>
</comment>
<dbReference type="GO" id="GO:0008198">
    <property type="term" value="F:ferrous iron binding"/>
    <property type="evidence" value="ECO:0007669"/>
    <property type="project" value="TreeGrafter"/>
</dbReference>
<evidence type="ECO:0000256" key="3">
    <source>
        <dbReference type="ARBA" id="ARBA00022723"/>
    </source>
</evidence>
<evidence type="ECO:0000256" key="7">
    <source>
        <dbReference type="SAM" id="SignalP"/>
    </source>
</evidence>
<keyword evidence="10" id="KW-1185">Reference proteome</keyword>
<keyword evidence="3 5" id="KW-0479">Metal-binding</keyword>
<reference evidence="9" key="1">
    <citation type="submission" date="2021-07" db="EMBL/GenBank/DDBJ databases">
        <authorList>
            <person name="Catto M.A."/>
            <person name="Jacobson A."/>
            <person name="Kennedy G."/>
            <person name="Labadie P."/>
            <person name="Hunt B.G."/>
            <person name="Srinivasan R."/>
        </authorList>
    </citation>
    <scope>NUCLEOTIDE SEQUENCE</scope>
    <source>
        <strain evidence="9">PL_HMW_Pooled</strain>
        <tissue evidence="9">Head</tissue>
    </source>
</reference>
<dbReference type="GO" id="GO:0008199">
    <property type="term" value="F:ferric iron binding"/>
    <property type="evidence" value="ECO:0007669"/>
    <property type="project" value="InterPro"/>
</dbReference>
<evidence type="ECO:0000313" key="9">
    <source>
        <dbReference type="EMBL" id="KAK3919493.1"/>
    </source>
</evidence>
<evidence type="ECO:0000313" key="10">
    <source>
        <dbReference type="Proteomes" id="UP001219518"/>
    </source>
</evidence>
<dbReference type="GO" id="GO:0005737">
    <property type="term" value="C:cytoplasm"/>
    <property type="evidence" value="ECO:0007669"/>
    <property type="project" value="TreeGrafter"/>
</dbReference>
<feature type="signal peptide" evidence="7">
    <location>
        <begin position="1"/>
        <end position="23"/>
    </location>
</feature>
<evidence type="ECO:0000256" key="4">
    <source>
        <dbReference type="ARBA" id="ARBA00023004"/>
    </source>
</evidence>
<dbReference type="PANTHER" id="PTHR11431:SF43">
    <property type="entry name" value="FERRITIN"/>
    <property type="match status" value="1"/>
</dbReference>
<evidence type="ECO:0000256" key="5">
    <source>
        <dbReference type="PIRSR" id="PIRSR601519-1"/>
    </source>
</evidence>
<keyword evidence="6" id="KW-0560">Oxidoreductase</keyword>
<protein>
    <recommendedName>
        <fullName evidence="6">Ferritin</fullName>
        <ecNumber evidence="6">1.16.3.1</ecNumber>
    </recommendedName>
</protein>
<name>A0AAE1HE85_9NEOP</name>
<evidence type="ECO:0000256" key="2">
    <source>
        <dbReference type="ARBA" id="ARBA00022434"/>
    </source>
</evidence>
<sequence length="232" mass="25792">MSPLYASVAVLAVLALSTSGVTSSNEKLHCNLRTANISKEWVTMVDPCVKAMRDQINTELTASMTYLAMAAHFSRDSVNRPGFAAHFFKSANEEREHAIKLIEYMLMRGELTKDIGDLIQNPVPIETAWTSGVSALKQALDLETSVTNHIRNIVAVCEDPSTAKDPKDSEPKDGKKSENFNDYHLVDYLTGEFLDEQYKGQRELAGMISTLDKMMRSHGAIGEFLYDKKLLA</sequence>
<proteinExistence type="inferred from homology"/>
<dbReference type="InterPro" id="IPR009040">
    <property type="entry name" value="Ferritin-like_diiron"/>
</dbReference>
<dbReference type="PROSITE" id="PS50905">
    <property type="entry name" value="FERRITIN_LIKE"/>
    <property type="match status" value="1"/>
</dbReference>
<keyword evidence="4 5" id="KW-0408">Iron</keyword>
<evidence type="ECO:0000256" key="6">
    <source>
        <dbReference type="RuleBase" id="RU361145"/>
    </source>
</evidence>
<dbReference type="Proteomes" id="UP001219518">
    <property type="component" value="Unassembled WGS sequence"/>
</dbReference>
<comment type="caution">
    <text evidence="9">The sequence shown here is derived from an EMBL/GenBank/DDBJ whole genome shotgun (WGS) entry which is preliminary data.</text>
</comment>
<dbReference type="AlphaFoldDB" id="A0AAE1HE85"/>
<organism evidence="9 10">
    <name type="scientific">Frankliniella fusca</name>
    <dbReference type="NCBI Taxonomy" id="407009"/>
    <lineage>
        <taxon>Eukaryota</taxon>
        <taxon>Metazoa</taxon>
        <taxon>Ecdysozoa</taxon>
        <taxon>Arthropoda</taxon>
        <taxon>Hexapoda</taxon>
        <taxon>Insecta</taxon>
        <taxon>Pterygota</taxon>
        <taxon>Neoptera</taxon>
        <taxon>Paraneoptera</taxon>
        <taxon>Thysanoptera</taxon>
        <taxon>Terebrantia</taxon>
        <taxon>Thripoidea</taxon>
        <taxon>Thripidae</taxon>
        <taxon>Frankliniella</taxon>
    </lineage>
</organism>
<feature type="binding site" evidence="5">
    <location>
        <position position="143"/>
    </location>
    <ligand>
        <name>Fe cation</name>
        <dbReference type="ChEBI" id="CHEBI:24875"/>
        <label>1</label>
    </ligand>
</feature>
<dbReference type="Gene3D" id="1.20.1260.10">
    <property type="match status" value="1"/>
</dbReference>
<dbReference type="SUPFAM" id="SSF47240">
    <property type="entry name" value="Ferritin-like"/>
    <property type="match status" value="1"/>
</dbReference>